<dbReference type="Proteomes" id="UP000183114">
    <property type="component" value="Unassembled WGS sequence"/>
</dbReference>
<gene>
    <name evidence="1" type="ORF">SAMN04490185_5666</name>
</gene>
<reference evidence="1 2" key="1">
    <citation type="submission" date="2016-10" db="EMBL/GenBank/DDBJ databases">
        <authorList>
            <person name="de Groot N.N."/>
        </authorList>
    </citation>
    <scope>NUCLEOTIDE SEQUENCE [LARGE SCALE GENOMIC DNA]</scope>
    <source>
        <strain evidence="1 2">BS3655</strain>
    </source>
</reference>
<evidence type="ECO:0000313" key="1">
    <source>
        <dbReference type="EMBL" id="SEE40271.1"/>
    </source>
</evidence>
<dbReference type="EMBL" id="FNTF01000002">
    <property type="protein sequence ID" value="SEE40271.1"/>
    <property type="molecule type" value="Genomic_DNA"/>
</dbReference>
<evidence type="ECO:0000313" key="2">
    <source>
        <dbReference type="Proteomes" id="UP000183114"/>
    </source>
</evidence>
<proteinExistence type="predicted"/>
<dbReference type="RefSeq" id="WP_074879550.1">
    <property type="nucleotide sequence ID" value="NZ_FNTF01000002.1"/>
</dbReference>
<sequence>MTDELNDLAQEGDQLPVFNKPPSPKILSPVSMSIVNGNIQGTVFVDVKYDGYRVAIALYVSDTLIQTRYIHNAYWGNNTFFIETAFPGPAYLKAWGTANGVDSDPEEVEFYVSSRPVINTPEEREIVSARRPVIEGVGGGSCSLRVMRSGTNEALSDYFYNFLNTWSIKLNKDLSDNAEYSITIEQSKPGYTTRFSSDRTFITRLVPEPPVITSPAPRSLQETTFVMGGRNGMVGATVHVLLEGPLPLKEVGKSTELTSETWTASVTVKPGPVSLVAKQVKGTKESVLSTAVGFYIRPPKLMNIQVENLATPGSVKFSGAGYDGATVEITIKEPEETAPPPVVQVRNGQWETTATNWTFGTYKLTAVQKVPDNANGWIPSLSLDFDVVRKVPTPTDVKYTVDNRTPMFSGNGVNGATIVITDATGSSVSVPDASVAAGTWSTRATTPWEPVNSRAINVVQKIGTETSDPVQIRVTIENLAPPTEVDYSVSDYTPTFTGKGIVGATIHVLDAGGNDVVPPLLLTTSNWTIRASSLWGPIKSLKVTVVHKQGGLSSTPVELNVTNPLLAPDISRVTVDELQAEVAGTCWAGAVLTLKFSDSADLHQPVVSNGTWVFERPTPFTPGGDYTVTAWQDYAELEPSPVASKTFTIKLPTPRITDPGDKAEVWRDFTVTGDKGYKGATMKLRNAQFGNDLGQPKVLTENGEWSIDLTGLDFRGYTIDAQQSLGQRESERSELRAFEVVLVPPIIEVPVENGSMPRTSTLSGWGAPGGKVGVWLKDTAEPLLENIEVDDDGCWKAEVTLPVGAKTIWARQTFGGRTSKDSQPLNYNVVPAAPVIETPVTGERIGRRVAVSGFGVAGDSVAVRLGDVAQTVLGRSPVLEDRTWSVTVEFDQPDGRYPLLAVASSEGFDSADSVIRQVVLGTYRPSVDVPAQGQWVSHPVEFKGQGRPGVGQVVSWFNPDHVWAPDLPVTGGGWQGDAQQSLPRGGQWCRFRQSLSDSADGATVSDWVESKRFESEPPTAES</sequence>
<organism evidence="1 2">
    <name type="scientific">Pseudomonas frederiksbergensis</name>
    <dbReference type="NCBI Taxonomy" id="104087"/>
    <lineage>
        <taxon>Bacteria</taxon>
        <taxon>Pseudomonadati</taxon>
        <taxon>Pseudomonadota</taxon>
        <taxon>Gammaproteobacteria</taxon>
        <taxon>Pseudomonadales</taxon>
        <taxon>Pseudomonadaceae</taxon>
        <taxon>Pseudomonas</taxon>
    </lineage>
</organism>
<name>A0A1H5IK78_9PSED</name>
<accession>A0A1H5IK78</accession>
<protein>
    <submittedName>
        <fullName evidence="1">Uncharacterized protein</fullName>
    </submittedName>
</protein>
<dbReference type="AlphaFoldDB" id="A0A1H5IK78"/>